<sequence>MTALPNAVPDRKSAKDEPPVRHFAQVMILEDEPLVALELQILVEDMGHRVCAVVDTEADAVRQADATAPDLVIADIQLRQGNGVNAMERIAERRDVPVIFVSGNHAFTPNPQIRTARFIAKPFRVESLRQAVADLCRGVA</sequence>
<gene>
    <name evidence="4" type="ORF">IGS68_10085</name>
</gene>
<dbReference type="EMBL" id="CP067420">
    <property type="protein sequence ID" value="QQP91525.1"/>
    <property type="molecule type" value="Genomic_DNA"/>
</dbReference>
<accession>A0ABX7BAV0</accession>
<dbReference type="PANTHER" id="PTHR44591">
    <property type="entry name" value="STRESS RESPONSE REGULATOR PROTEIN 1"/>
    <property type="match status" value="1"/>
</dbReference>
<evidence type="ECO:0000313" key="4">
    <source>
        <dbReference type="EMBL" id="QQP91525.1"/>
    </source>
</evidence>
<dbReference type="InterPro" id="IPR011006">
    <property type="entry name" value="CheY-like_superfamily"/>
</dbReference>
<organism evidence="4 5">
    <name type="scientific">Skermanella cutis</name>
    <dbReference type="NCBI Taxonomy" id="2775420"/>
    <lineage>
        <taxon>Bacteria</taxon>
        <taxon>Pseudomonadati</taxon>
        <taxon>Pseudomonadota</taxon>
        <taxon>Alphaproteobacteria</taxon>
        <taxon>Rhodospirillales</taxon>
        <taxon>Azospirillaceae</taxon>
        <taxon>Skermanella</taxon>
    </lineage>
</organism>
<evidence type="ECO:0000313" key="5">
    <source>
        <dbReference type="Proteomes" id="UP000595197"/>
    </source>
</evidence>
<reference evidence="4" key="1">
    <citation type="submission" date="2021-02" db="EMBL/GenBank/DDBJ databases">
        <title>Skermanella TT6 skin isolate.</title>
        <authorList>
            <person name="Lee K."/>
            <person name="Ganzorig M."/>
        </authorList>
    </citation>
    <scope>NUCLEOTIDE SEQUENCE</scope>
    <source>
        <strain evidence="4">TT6</strain>
    </source>
</reference>
<dbReference type="PANTHER" id="PTHR44591:SF3">
    <property type="entry name" value="RESPONSE REGULATORY DOMAIN-CONTAINING PROTEIN"/>
    <property type="match status" value="1"/>
</dbReference>
<evidence type="ECO:0000256" key="2">
    <source>
        <dbReference type="PROSITE-ProRule" id="PRU00169"/>
    </source>
</evidence>
<dbReference type="InterPro" id="IPR001789">
    <property type="entry name" value="Sig_transdc_resp-reg_receiver"/>
</dbReference>
<dbReference type="SUPFAM" id="SSF52172">
    <property type="entry name" value="CheY-like"/>
    <property type="match status" value="1"/>
</dbReference>
<dbReference type="RefSeq" id="WP_201079533.1">
    <property type="nucleotide sequence ID" value="NZ_CP067420.1"/>
</dbReference>
<dbReference type="InterPro" id="IPR050595">
    <property type="entry name" value="Bact_response_regulator"/>
</dbReference>
<feature type="modified residue" description="4-aspartylphosphate" evidence="2">
    <location>
        <position position="75"/>
    </location>
</feature>
<evidence type="ECO:0000259" key="3">
    <source>
        <dbReference type="PROSITE" id="PS50110"/>
    </source>
</evidence>
<feature type="domain" description="Response regulatory" evidence="3">
    <location>
        <begin position="25"/>
        <end position="136"/>
    </location>
</feature>
<keyword evidence="5" id="KW-1185">Reference proteome</keyword>
<keyword evidence="1 2" id="KW-0597">Phosphoprotein</keyword>
<dbReference type="Proteomes" id="UP000595197">
    <property type="component" value="Chromosome"/>
</dbReference>
<proteinExistence type="predicted"/>
<dbReference type="Pfam" id="PF00072">
    <property type="entry name" value="Response_reg"/>
    <property type="match status" value="1"/>
</dbReference>
<dbReference type="Gene3D" id="3.40.50.2300">
    <property type="match status" value="1"/>
</dbReference>
<dbReference type="PROSITE" id="PS50110">
    <property type="entry name" value="RESPONSE_REGULATORY"/>
    <property type="match status" value="1"/>
</dbReference>
<protein>
    <submittedName>
        <fullName evidence="4">Response regulator</fullName>
    </submittedName>
</protein>
<dbReference type="SMART" id="SM00448">
    <property type="entry name" value="REC"/>
    <property type="match status" value="1"/>
</dbReference>
<name>A0ABX7BAV0_9PROT</name>
<evidence type="ECO:0000256" key="1">
    <source>
        <dbReference type="ARBA" id="ARBA00022553"/>
    </source>
</evidence>